<feature type="transmembrane region" description="Helical" evidence="2">
    <location>
        <begin position="291"/>
        <end position="314"/>
    </location>
</feature>
<evidence type="ECO:0000256" key="1">
    <source>
        <dbReference type="SAM" id="MobiDB-lite"/>
    </source>
</evidence>
<name>A0A1Y1I412_KLENI</name>
<evidence type="ECO:0000313" key="3">
    <source>
        <dbReference type="EMBL" id="GAQ85223.1"/>
    </source>
</evidence>
<keyword evidence="4" id="KW-1185">Reference proteome</keyword>
<evidence type="ECO:0008006" key="5">
    <source>
        <dbReference type="Google" id="ProtNLM"/>
    </source>
</evidence>
<dbReference type="OrthoDB" id="2018643at2759"/>
<evidence type="ECO:0000256" key="2">
    <source>
        <dbReference type="SAM" id="Phobius"/>
    </source>
</evidence>
<sequence length="324" mass="34781">MATRCCHTPVQASRHVLSGGASNWQLEEHYTSFLLARDAKRLASSFLPISTPARNLSCACPKSVGSLSNPRNISLRSANESSNGPTTSRSIWESTFDAQTVMSDAEDDDVPSASDPASSWEELERDELEAVLNDETNPAHWLREWAENKEEDMHAAADLAYSALSESACCTGTNHSMSSTLVMGLAMAIGLAGLAGPAVAAEAGSVGQPAIGALGALFAEEPANALSLPTWIIHVASVVEWVTAIALVWRYGDSDEPGRRAWKGLAWGMVPLLAGALCACTWHFFYNAPSLEIIVALQGFFTVLGNCTLWYAAFRIYQRAQKTA</sequence>
<feature type="transmembrane region" description="Helical" evidence="2">
    <location>
        <begin position="231"/>
        <end position="252"/>
    </location>
</feature>
<reference evidence="3 4" key="1">
    <citation type="journal article" date="2014" name="Nat. Commun.">
        <title>Klebsormidium flaccidum genome reveals primary factors for plant terrestrial adaptation.</title>
        <authorList>
            <person name="Hori K."/>
            <person name="Maruyama F."/>
            <person name="Fujisawa T."/>
            <person name="Togashi T."/>
            <person name="Yamamoto N."/>
            <person name="Seo M."/>
            <person name="Sato S."/>
            <person name="Yamada T."/>
            <person name="Mori H."/>
            <person name="Tajima N."/>
            <person name="Moriyama T."/>
            <person name="Ikeuchi M."/>
            <person name="Watanabe M."/>
            <person name="Wada H."/>
            <person name="Kobayashi K."/>
            <person name="Saito M."/>
            <person name="Masuda T."/>
            <person name="Sasaki-Sekimoto Y."/>
            <person name="Mashiguchi K."/>
            <person name="Awai K."/>
            <person name="Shimojima M."/>
            <person name="Masuda S."/>
            <person name="Iwai M."/>
            <person name="Nobusawa T."/>
            <person name="Narise T."/>
            <person name="Kondo S."/>
            <person name="Saito H."/>
            <person name="Sato R."/>
            <person name="Murakawa M."/>
            <person name="Ihara Y."/>
            <person name="Oshima-Yamada Y."/>
            <person name="Ohtaka K."/>
            <person name="Satoh M."/>
            <person name="Sonobe K."/>
            <person name="Ishii M."/>
            <person name="Ohtani R."/>
            <person name="Kanamori-Sato M."/>
            <person name="Honoki R."/>
            <person name="Miyazaki D."/>
            <person name="Mochizuki H."/>
            <person name="Umetsu J."/>
            <person name="Higashi K."/>
            <person name="Shibata D."/>
            <person name="Kamiya Y."/>
            <person name="Sato N."/>
            <person name="Nakamura Y."/>
            <person name="Tabata S."/>
            <person name="Ida S."/>
            <person name="Kurokawa K."/>
            <person name="Ohta H."/>
        </authorList>
    </citation>
    <scope>NUCLEOTIDE SEQUENCE [LARGE SCALE GENOMIC DNA]</scope>
    <source>
        <strain evidence="3 4">NIES-2285</strain>
    </source>
</reference>
<dbReference type="PANTHER" id="PTHR33833:SF3">
    <property type="entry name" value="YCF49-LIKE PROTEIN"/>
    <property type="match status" value="1"/>
</dbReference>
<dbReference type="Pfam" id="PF10693">
    <property type="entry name" value="DUF2499"/>
    <property type="match status" value="1"/>
</dbReference>
<protein>
    <recommendedName>
        <fullName evidence="5">Ycf49-like protein</fullName>
    </recommendedName>
</protein>
<evidence type="ECO:0000313" key="4">
    <source>
        <dbReference type="Proteomes" id="UP000054558"/>
    </source>
</evidence>
<dbReference type="InterPro" id="IPR019634">
    <property type="entry name" value="Uncharacterised_Ycf49"/>
</dbReference>
<dbReference type="AlphaFoldDB" id="A0A1Y1I412"/>
<feature type="transmembrane region" description="Helical" evidence="2">
    <location>
        <begin position="181"/>
        <end position="200"/>
    </location>
</feature>
<feature type="transmembrane region" description="Helical" evidence="2">
    <location>
        <begin position="264"/>
        <end position="285"/>
    </location>
</feature>
<gene>
    <name evidence="3" type="ORF">KFL_002250030</name>
</gene>
<feature type="region of interest" description="Disordered" evidence="1">
    <location>
        <begin position="65"/>
        <end position="90"/>
    </location>
</feature>
<dbReference type="PANTHER" id="PTHR33833">
    <property type="entry name" value="NUCLEOLAR-LIKE PROTEIN-RELATED"/>
    <property type="match status" value="1"/>
</dbReference>
<keyword evidence="2" id="KW-0472">Membrane</keyword>
<keyword evidence="2" id="KW-1133">Transmembrane helix</keyword>
<keyword evidence="2" id="KW-0812">Transmembrane</keyword>
<proteinExistence type="predicted"/>
<feature type="region of interest" description="Disordered" evidence="1">
    <location>
        <begin position="103"/>
        <end position="122"/>
    </location>
</feature>
<organism evidence="3 4">
    <name type="scientific">Klebsormidium nitens</name>
    <name type="common">Green alga</name>
    <name type="synonym">Ulothrix nitens</name>
    <dbReference type="NCBI Taxonomy" id="105231"/>
    <lineage>
        <taxon>Eukaryota</taxon>
        <taxon>Viridiplantae</taxon>
        <taxon>Streptophyta</taxon>
        <taxon>Klebsormidiophyceae</taxon>
        <taxon>Klebsormidiales</taxon>
        <taxon>Klebsormidiaceae</taxon>
        <taxon>Klebsormidium</taxon>
    </lineage>
</organism>
<dbReference type="STRING" id="105231.A0A1Y1I412"/>
<dbReference type="EMBL" id="DF237174">
    <property type="protein sequence ID" value="GAQ85223.1"/>
    <property type="molecule type" value="Genomic_DNA"/>
</dbReference>
<accession>A0A1Y1I412</accession>
<dbReference type="Proteomes" id="UP000054558">
    <property type="component" value="Unassembled WGS sequence"/>
</dbReference>